<dbReference type="STRING" id="1212489.Ldro_2721"/>
<comment type="caution">
    <text evidence="3">The sequence shown here is derived from an EMBL/GenBank/DDBJ whole genome shotgun (WGS) entry which is preliminary data.</text>
</comment>
<dbReference type="PATRIC" id="fig|1212489.4.peg.2870"/>
<evidence type="ECO:0000256" key="2">
    <source>
        <dbReference type="SAM" id="MobiDB-lite"/>
    </source>
</evidence>
<evidence type="ECO:0000256" key="1">
    <source>
        <dbReference type="SAM" id="Coils"/>
    </source>
</evidence>
<feature type="region of interest" description="Disordered" evidence="2">
    <location>
        <begin position="107"/>
        <end position="128"/>
    </location>
</feature>
<organism evidence="3 4">
    <name type="scientific">Legionella drozanskii LLAP-1</name>
    <dbReference type="NCBI Taxonomy" id="1212489"/>
    <lineage>
        <taxon>Bacteria</taxon>
        <taxon>Pseudomonadati</taxon>
        <taxon>Pseudomonadota</taxon>
        <taxon>Gammaproteobacteria</taxon>
        <taxon>Legionellales</taxon>
        <taxon>Legionellaceae</taxon>
        <taxon>Legionella</taxon>
    </lineage>
</organism>
<reference evidence="3 4" key="1">
    <citation type="submission" date="2015-11" db="EMBL/GenBank/DDBJ databases">
        <title>Genomic analysis of 38 Legionella species identifies large and diverse effector repertoires.</title>
        <authorList>
            <person name="Burstein D."/>
            <person name="Amaro F."/>
            <person name="Zusman T."/>
            <person name="Lifshitz Z."/>
            <person name="Cohen O."/>
            <person name="Gilbert J.A."/>
            <person name="Pupko T."/>
            <person name="Shuman H.A."/>
            <person name="Segal G."/>
        </authorList>
    </citation>
    <scope>NUCLEOTIDE SEQUENCE [LARGE SCALE GENOMIC DNA]</scope>
    <source>
        <strain evidence="3 4">ATCC 700990</strain>
    </source>
</reference>
<keyword evidence="4" id="KW-1185">Reference proteome</keyword>
<dbReference type="RefSeq" id="WP_058496996.1">
    <property type="nucleotide sequence ID" value="NZ_CAAAIU010000004.1"/>
</dbReference>
<evidence type="ECO:0000313" key="3">
    <source>
        <dbReference type="EMBL" id="KTC84557.1"/>
    </source>
</evidence>
<gene>
    <name evidence="3" type="ORF">Ldro_2721</name>
</gene>
<protein>
    <submittedName>
        <fullName evidence="3">Uncharacterized protein</fullName>
    </submittedName>
</protein>
<feature type="coiled-coil region" evidence="1">
    <location>
        <begin position="40"/>
        <end position="67"/>
    </location>
</feature>
<proteinExistence type="predicted"/>
<dbReference type="EMBL" id="LNXY01000031">
    <property type="protein sequence ID" value="KTC84557.1"/>
    <property type="molecule type" value="Genomic_DNA"/>
</dbReference>
<evidence type="ECO:0000313" key="4">
    <source>
        <dbReference type="Proteomes" id="UP000054736"/>
    </source>
</evidence>
<name>A0A0W0SMZ7_9GAMM</name>
<sequence length="188" mass="21920">MSTFSDEMEYYEKYQAEKIKLHKESLLSLNIPYEKLINYAAEATATAEILNETVQYLEAENANLKTKFASNQFPQYQEIITQNTVAAFQFNATEVVNELNVHQKNKRIQNGRKGGETKRNKDSEKKQAAKSSVKEYWDKWQETITLYDTQIAFALDMLEKFPVLTNPNTIESWCREWRKNKNSGIVTK</sequence>
<accession>A0A0W0SMZ7</accession>
<dbReference type="OrthoDB" id="9135761at2"/>
<feature type="compositionally biased region" description="Basic and acidic residues" evidence="2">
    <location>
        <begin position="113"/>
        <end position="128"/>
    </location>
</feature>
<dbReference type="Proteomes" id="UP000054736">
    <property type="component" value="Unassembled WGS sequence"/>
</dbReference>
<keyword evidence="1" id="KW-0175">Coiled coil</keyword>
<dbReference type="AlphaFoldDB" id="A0A0W0SMZ7"/>